<dbReference type="EMBL" id="LR798380">
    <property type="protein sequence ID" value="CAB5228054.1"/>
    <property type="molecule type" value="Genomic_DNA"/>
</dbReference>
<dbReference type="GO" id="GO:0075713">
    <property type="term" value="P:establishment of integrated proviral latency"/>
    <property type="evidence" value="ECO:0007669"/>
    <property type="project" value="UniProtKB-KW"/>
</dbReference>
<evidence type="ECO:0000256" key="4">
    <source>
        <dbReference type="ARBA" id="ARBA00022801"/>
    </source>
</evidence>
<comment type="similarity">
    <text evidence="1">Belongs to the 'phage' integrase family.</text>
</comment>
<evidence type="ECO:0000256" key="7">
    <source>
        <dbReference type="ARBA" id="ARBA00023172"/>
    </source>
</evidence>
<dbReference type="Pfam" id="PF00589">
    <property type="entry name" value="Phage_integrase"/>
    <property type="match status" value="1"/>
</dbReference>
<dbReference type="GO" id="GO:0006310">
    <property type="term" value="P:DNA recombination"/>
    <property type="evidence" value="ECO:0007669"/>
    <property type="project" value="UniProtKB-KW"/>
</dbReference>
<evidence type="ECO:0000256" key="5">
    <source>
        <dbReference type="ARBA" id="ARBA00022908"/>
    </source>
</evidence>
<keyword evidence="7" id="KW-0233">DNA recombination</keyword>
<evidence type="ECO:0000256" key="8">
    <source>
        <dbReference type="ARBA" id="ARBA00023195"/>
    </source>
</evidence>
<dbReference type="PANTHER" id="PTHR30349:SF64">
    <property type="entry name" value="PROPHAGE INTEGRASE INTD-RELATED"/>
    <property type="match status" value="1"/>
</dbReference>
<dbReference type="InterPro" id="IPR044068">
    <property type="entry name" value="CB"/>
</dbReference>
<evidence type="ECO:0000256" key="6">
    <source>
        <dbReference type="ARBA" id="ARBA00023125"/>
    </source>
</evidence>
<dbReference type="InterPro" id="IPR050090">
    <property type="entry name" value="Tyrosine_recombinase_XerCD"/>
</dbReference>
<feature type="domain" description="Tyr recombinase" evidence="11">
    <location>
        <begin position="170"/>
        <end position="355"/>
    </location>
</feature>
<evidence type="ECO:0000259" key="12">
    <source>
        <dbReference type="PROSITE" id="PS51900"/>
    </source>
</evidence>
<evidence type="ECO:0000259" key="11">
    <source>
        <dbReference type="PROSITE" id="PS51898"/>
    </source>
</evidence>
<dbReference type="EMBL" id="LR797287">
    <property type="protein sequence ID" value="CAB4199541.1"/>
    <property type="molecule type" value="Genomic_DNA"/>
</dbReference>
<evidence type="ECO:0000313" key="13">
    <source>
        <dbReference type="EMBL" id="CAB4199541.1"/>
    </source>
</evidence>
<keyword evidence="3" id="KW-0808">Transferase</keyword>
<dbReference type="PROSITE" id="PS51900">
    <property type="entry name" value="CB"/>
    <property type="match status" value="1"/>
</dbReference>
<evidence type="ECO:0000313" key="14">
    <source>
        <dbReference type="EMBL" id="CAB4212658.1"/>
    </source>
</evidence>
<gene>
    <name evidence="13" type="ORF">UFOVP1331_58</name>
    <name evidence="14" type="ORF">UFOVP1442_17</name>
    <name evidence="15" type="ORF">UFOVP1535_34</name>
</gene>
<dbReference type="EMBL" id="LR797391">
    <property type="protein sequence ID" value="CAB4212658.1"/>
    <property type="molecule type" value="Genomic_DNA"/>
</dbReference>
<dbReference type="InterPro" id="IPR002104">
    <property type="entry name" value="Integrase_catalytic"/>
</dbReference>
<evidence type="ECO:0000256" key="10">
    <source>
        <dbReference type="SAM" id="MobiDB-lite"/>
    </source>
</evidence>
<dbReference type="InterPro" id="IPR011010">
    <property type="entry name" value="DNA_brk_join_enz"/>
</dbReference>
<feature type="region of interest" description="Disordered" evidence="10">
    <location>
        <begin position="355"/>
        <end position="385"/>
    </location>
</feature>
<dbReference type="Gene3D" id="1.10.150.130">
    <property type="match status" value="1"/>
</dbReference>
<evidence type="ECO:0000256" key="9">
    <source>
        <dbReference type="PROSITE-ProRule" id="PRU01248"/>
    </source>
</evidence>
<proteinExistence type="inferred from homology"/>
<dbReference type="InterPro" id="IPR010998">
    <property type="entry name" value="Integrase_recombinase_N"/>
</dbReference>
<name>A0A6J5SFU8_9CAUD</name>
<dbReference type="CDD" id="cd00397">
    <property type="entry name" value="DNA_BRE_C"/>
    <property type="match status" value="1"/>
</dbReference>
<dbReference type="Gene3D" id="1.10.443.10">
    <property type="entry name" value="Intergrase catalytic core"/>
    <property type="match status" value="1"/>
</dbReference>
<dbReference type="GO" id="GO:0016787">
    <property type="term" value="F:hydrolase activity"/>
    <property type="evidence" value="ECO:0007669"/>
    <property type="project" value="UniProtKB-KW"/>
</dbReference>
<feature type="compositionally biased region" description="Basic and acidic residues" evidence="10">
    <location>
        <begin position="376"/>
        <end position="385"/>
    </location>
</feature>
<keyword evidence="4" id="KW-0378">Hydrolase</keyword>
<dbReference type="GO" id="GO:0015074">
    <property type="term" value="P:DNA integration"/>
    <property type="evidence" value="ECO:0007669"/>
    <property type="project" value="UniProtKB-KW"/>
</dbReference>
<keyword evidence="5" id="KW-0229">DNA integration</keyword>
<dbReference type="GO" id="GO:0003677">
    <property type="term" value="F:DNA binding"/>
    <property type="evidence" value="ECO:0007669"/>
    <property type="project" value="UniProtKB-UniRule"/>
</dbReference>
<dbReference type="PANTHER" id="PTHR30349">
    <property type="entry name" value="PHAGE INTEGRASE-RELATED"/>
    <property type="match status" value="1"/>
</dbReference>
<accession>A0A6J5SFU8</accession>
<dbReference type="GO" id="GO:0016740">
    <property type="term" value="F:transferase activity"/>
    <property type="evidence" value="ECO:0007669"/>
    <property type="project" value="UniProtKB-KW"/>
</dbReference>
<protein>
    <recommendedName>
        <fullName evidence="2">Integrase</fullName>
    </recommendedName>
</protein>
<evidence type="ECO:0000256" key="2">
    <source>
        <dbReference type="ARBA" id="ARBA00016082"/>
    </source>
</evidence>
<feature type="domain" description="Core-binding (CB)" evidence="12">
    <location>
        <begin position="72"/>
        <end position="150"/>
    </location>
</feature>
<dbReference type="PROSITE" id="PS51898">
    <property type="entry name" value="TYR_RECOMBINASE"/>
    <property type="match status" value="1"/>
</dbReference>
<dbReference type="GO" id="GO:0044826">
    <property type="term" value="P:viral genome integration into host DNA"/>
    <property type="evidence" value="ECO:0007669"/>
    <property type="project" value="UniProtKB-KW"/>
</dbReference>
<evidence type="ECO:0000256" key="1">
    <source>
        <dbReference type="ARBA" id="ARBA00008857"/>
    </source>
</evidence>
<keyword evidence="8" id="KW-1179">Viral genome integration</keyword>
<dbReference type="SUPFAM" id="SSF56349">
    <property type="entry name" value="DNA breaking-rejoining enzymes"/>
    <property type="match status" value="1"/>
</dbReference>
<dbReference type="InterPro" id="IPR013762">
    <property type="entry name" value="Integrase-like_cat_sf"/>
</dbReference>
<keyword evidence="8" id="KW-1160">Virus entry into host cell</keyword>
<evidence type="ECO:0000256" key="3">
    <source>
        <dbReference type="ARBA" id="ARBA00022679"/>
    </source>
</evidence>
<reference evidence="14" key="1">
    <citation type="submission" date="2020-05" db="EMBL/GenBank/DDBJ databases">
        <authorList>
            <person name="Chiriac C."/>
            <person name="Salcher M."/>
            <person name="Ghai R."/>
            <person name="Kavagutti S V."/>
        </authorList>
    </citation>
    <scope>NUCLEOTIDE SEQUENCE</scope>
</reference>
<organism evidence="14">
    <name type="scientific">uncultured Caudovirales phage</name>
    <dbReference type="NCBI Taxonomy" id="2100421"/>
    <lineage>
        <taxon>Viruses</taxon>
        <taxon>Duplodnaviria</taxon>
        <taxon>Heunggongvirae</taxon>
        <taxon>Uroviricota</taxon>
        <taxon>Caudoviricetes</taxon>
        <taxon>Peduoviridae</taxon>
        <taxon>Maltschvirus</taxon>
        <taxon>Maltschvirus maltsch</taxon>
    </lineage>
</organism>
<feature type="compositionally biased region" description="Low complexity" evidence="10">
    <location>
        <begin position="356"/>
        <end position="373"/>
    </location>
</feature>
<sequence length="385" mass="43846">MGVYTRPDSKFYWLLLEREGQPPIRRATKVLHDPTHRKAAIENKDLAEQLYHVAMADLIKRRHGIDVPGAATSFDTYAGWYLEHRTAKKITAARERSALKHLRTHLGRLELTAIDRYRVQEYLTARTKKVTASTANREVDVLKDMLAWAVPKYLPVNPLLGMKRLRVTRRGIRILSYAEEVRIKRVLQRETILKLSPVEGWALFTLAVDGFMRLGDLVALTPDQTHKTYVHVEDPKIGPYDVALSARVQRALAALRKQHPEARWIFPTLRKGKGGQAYEQQAMRWFREVCLAARVPHGRALRGVTFHSLRHTGATRFMASGGSLRDLMQQGGWADIESVMRYAHPSDELIAAVTKASRSQAPAARSSGRQSRSTHVRIDRSETRR</sequence>
<evidence type="ECO:0000313" key="15">
    <source>
        <dbReference type="EMBL" id="CAB5228054.1"/>
    </source>
</evidence>
<keyword evidence="6 9" id="KW-0238">DNA-binding</keyword>